<dbReference type="OrthoDB" id="2762923at2759"/>
<evidence type="ECO:0000313" key="1">
    <source>
        <dbReference type="EMBL" id="RPD60496.1"/>
    </source>
</evidence>
<dbReference type="Proteomes" id="UP000313359">
    <property type="component" value="Unassembled WGS sequence"/>
</dbReference>
<accession>A0A5C2SGP8</accession>
<sequence length="280" mass="32022">MPSYAPLPGWTIDGVKFSRRRHLGRVLAVLGCHIGCPVAYNDVLYLKNAISNERGHDGVQKEVPGMCIVSAKADFWVEQDGGRHRYHGPVDGDLVYPYVRVHPFPFTFSRPILVRSPSSDSIVQLFVADIHLRWSEIARGIQDPLFYPPRYTAIGYPFNRDYFDLARALFKPRFVFIPEIPHGRRAQIVHAASELVVSHAGYTTNLERLVAFDAAHSEDVSVFVLWTVDCLVREVEAEYRTWWIHREHAVRAYRHAVLDSALSTSVSLDEMPDKDRFTYL</sequence>
<protein>
    <submittedName>
        <fullName evidence="1">Uncharacterized protein</fullName>
    </submittedName>
</protein>
<evidence type="ECO:0000313" key="2">
    <source>
        <dbReference type="Proteomes" id="UP000313359"/>
    </source>
</evidence>
<keyword evidence="2" id="KW-1185">Reference proteome</keyword>
<dbReference type="AlphaFoldDB" id="A0A5C2SGP8"/>
<dbReference type="EMBL" id="ML122265">
    <property type="protein sequence ID" value="RPD60496.1"/>
    <property type="molecule type" value="Genomic_DNA"/>
</dbReference>
<name>A0A5C2SGP8_9APHY</name>
<reference evidence="1" key="1">
    <citation type="journal article" date="2018" name="Genome Biol. Evol.">
        <title>Genomics and development of Lentinus tigrinus, a white-rot wood-decaying mushroom with dimorphic fruiting bodies.</title>
        <authorList>
            <person name="Wu B."/>
            <person name="Xu Z."/>
            <person name="Knudson A."/>
            <person name="Carlson A."/>
            <person name="Chen N."/>
            <person name="Kovaka S."/>
            <person name="LaButti K."/>
            <person name="Lipzen A."/>
            <person name="Pennachio C."/>
            <person name="Riley R."/>
            <person name="Schakwitz W."/>
            <person name="Umezawa K."/>
            <person name="Ohm R.A."/>
            <person name="Grigoriev I.V."/>
            <person name="Nagy L.G."/>
            <person name="Gibbons J."/>
            <person name="Hibbett D."/>
        </authorList>
    </citation>
    <scope>NUCLEOTIDE SEQUENCE [LARGE SCALE GENOMIC DNA]</scope>
    <source>
        <strain evidence="1">ALCF2SS1-6</strain>
    </source>
</reference>
<gene>
    <name evidence="1" type="ORF">L227DRAFT_611047</name>
</gene>
<proteinExistence type="predicted"/>
<organism evidence="1 2">
    <name type="scientific">Lentinus tigrinus ALCF2SS1-6</name>
    <dbReference type="NCBI Taxonomy" id="1328759"/>
    <lineage>
        <taxon>Eukaryota</taxon>
        <taxon>Fungi</taxon>
        <taxon>Dikarya</taxon>
        <taxon>Basidiomycota</taxon>
        <taxon>Agaricomycotina</taxon>
        <taxon>Agaricomycetes</taxon>
        <taxon>Polyporales</taxon>
        <taxon>Polyporaceae</taxon>
        <taxon>Lentinus</taxon>
    </lineage>
</organism>